<evidence type="ECO:0000313" key="1">
    <source>
        <dbReference type="EMBL" id="CAG9943441.1"/>
    </source>
</evidence>
<evidence type="ECO:0000313" key="2">
    <source>
        <dbReference type="Proteomes" id="UP000836387"/>
    </source>
</evidence>
<reference evidence="1" key="1">
    <citation type="submission" date="2020-04" db="EMBL/GenBank/DDBJ databases">
        <authorList>
            <person name="Broberg M."/>
        </authorList>
    </citation>
    <scope>NUCLEOTIDE SEQUENCE</scope>
</reference>
<comment type="caution">
    <text evidence="1">The sequence shown here is derived from an EMBL/GenBank/DDBJ whole genome shotgun (WGS) entry which is preliminary data.</text>
</comment>
<keyword evidence="2" id="KW-1185">Reference proteome</keyword>
<protein>
    <submittedName>
        <fullName evidence="1">Uncharacterized protein</fullName>
    </submittedName>
</protein>
<reference evidence="1" key="2">
    <citation type="submission" date="2021-10" db="EMBL/GenBank/DDBJ databases">
        <authorList>
            <person name="Piombo E."/>
        </authorList>
    </citation>
    <scope>NUCLEOTIDE SEQUENCE</scope>
</reference>
<name>A0ACA9TR58_BIOOC</name>
<organism evidence="1 2">
    <name type="scientific">Clonostachys rosea f. rosea IK726</name>
    <dbReference type="NCBI Taxonomy" id="1349383"/>
    <lineage>
        <taxon>Eukaryota</taxon>
        <taxon>Fungi</taxon>
        <taxon>Dikarya</taxon>
        <taxon>Ascomycota</taxon>
        <taxon>Pezizomycotina</taxon>
        <taxon>Sordariomycetes</taxon>
        <taxon>Hypocreomycetidae</taxon>
        <taxon>Hypocreales</taxon>
        <taxon>Bionectriaceae</taxon>
        <taxon>Clonostachys</taxon>
    </lineage>
</organism>
<accession>A0ACA9TR58</accession>
<dbReference type="Proteomes" id="UP000836387">
    <property type="component" value="Unassembled WGS sequence"/>
</dbReference>
<gene>
    <name evidence="1" type="ORF">CRV2_00000598</name>
</gene>
<sequence length="62" mass="6959">MCPEVVEGQRYEQLGRYNWYLPHNAFPCPVIGAMLAIVIRQTQAAAVNLTASTVSREDHNMP</sequence>
<dbReference type="EMBL" id="CADEHS020000007">
    <property type="protein sequence ID" value="CAG9943441.1"/>
    <property type="molecule type" value="Genomic_DNA"/>
</dbReference>
<proteinExistence type="predicted"/>